<reference evidence="1" key="1">
    <citation type="submission" date="2012-09" db="EMBL/GenBank/DDBJ databases">
        <authorList>
            <person name="Martin A.A."/>
        </authorList>
    </citation>
    <scope>NUCLEOTIDE SEQUENCE</scope>
</reference>
<reference evidence="2" key="2">
    <citation type="submission" date="2017-02" db="UniProtKB">
        <authorList>
            <consortium name="WormBaseParasite"/>
        </authorList>
    </citation>
    <scope>IDENTIFICATION</scope>
</reference>
<evidence type="ECO:0000313" key="2">
    <source>
        <dbReference type="WBParaSite" id="ACAC_0000583701-mRNA-1"/>
    </source>
</evidence>
<evidence type="ECO:0000313" key="1">
    <source>
        <dbReference type="Proteomes" id="UP000035642"/>
    </source>
</evidence>
<sequence>MPLTVNERIDVVLFAGNQLSHREIADEYNRMHPDRKPISRATVGNLLARFKKTGAVFNKKPLVPESKCYNEVPALEKSGRSLRNSEEQTDNGLTNSKRLHSLIRTQKGHHCVFLKVDKNMVDKLVDVLVSNGFHNFVFLNDVCDSFENFPYDNNRMEQPLMGASGCQFSQPSTSSGPQSSSLYTVAKQDPELPFFKAISAADLLGTFEEGWPSVGLVTSKGQNPLKKRSEKNLPSVPFEWIRENSFDDTDSESDHPVIHGAQCKNGYVNCHLCKNMILPSRFSNVSRHACRHAVVKKYRCAHCDVQHNEHFKVGETFIAKFVCFTFETAGTF</sequence>
<organism evidence="1 2">
    <name type="scientific">Angiostrongylus cantonensis</name>
    <name type="common">Rat lungworm</name>
    <dbReference type="NCBI Taxonomy" id="6313"/>
    <lineage>
        <taxon>Eukaryota</taxon>
        <taxon>Metazoa</taxon>
        <taxon>Ecdysozoa</taxon>
        <taxon>Nematoda</taxon>
        <taxon>Chromadorea</taxon>
        <taxon>Rhabditida</taxon>
        <taxon>Rhabditina</taxon>
        <taxon>Rhabditomorpha</taxon>
        <taxon>Strongyloidea</taxon>
        <taxon>Metastrongylidae</taxon>
        <taxon>Angiostrongylus</taxon>
    </lineage>
</organism>
<proteinExistence type="predicted"/>
<protein>
    <submittedName>
        <fullName evidence="2">DUF4817 domain-containing protein</fullName>
    </submittedName>
</protein>
<dbReference type="Proteomes" id="UP000035642">
    <property type="component" value="Unassembled WGS sequence"/>
</dbReference>
<keyword evidence="1" id="KW-1185">Reference proteome</keyword>
<name>A0A0K0D6Z2_ANGCA</name>
<dbReference type="WBParaSite" id="ACAC_0000583701-mRNA-1">
    <property type="protein sequence ID" value="ACAC_0000583701-mRNA-1"/>
    <property type="gene ID" value="ACAC_0000583701"/>
</dbReference>
<accession>A0A0K0D6Z2</accession>
<dbReference type="AlphaFoldDB" id="A0A0K0D6Z2"/>